<organism evidence="8 9">
    <name type="scientific">Paenibacillus ehimensis</name>
    <dbReference type="NCBI Taxonomy" id="79264"/>
    <lineage>
        <taxon>Bacteria</taxon>
        <taxon>Bacillati</taxon>
        <taxon>Bacillota</taxon>
        <taxon>Bacilli</taxon>
        <taxon>Bacillales</taxon>
        <taxon>Paenibacillaceae</taxon>
        <taxon>Paenibacillus</taxon>
    </lineage>
</organism>
<comment type="caution">
    <text evidence="8">The sequence shown here is derived from an EMBL/GenBank/DDBJ whole genome shotgun (WGS) entry which is preliminary data.</text>
</comment>
<evidence type="ECO:0000256" key="3">
    <source>
        <dbReference type="ARBA" id="ARBA00023015"/>
    </source>
</evidence>
<dbReference type="RefSeq" id="WP_025849808.1">
    <property type="nucleotide sequence ID" value="NZ_JARLKN010000100.1"/>
</dbReference>
<keyword evidence="4" id="KW-0238">DNA-binding</keyword>
<dbReference type="InterPro" id="IPR013972">
    <property type="entry name" value="YcbB"/>
</dbReference>
<dbReference type="PROSITE" id="PS50110">
    <property type="entry name" value="RESPONSE_REGULATORY"/>
    <property type="match status" value="1"/>
</dbReference>
<dbReference type="Proteomes" id="UP001168883">
    <property type="component" value="Unassembled WGS sequence"/>
</dbReference>
<evidence type="ECO:0000256" key="4">
    <source>
        <dbReference type="ARBA" id="ARBA00023125"/>
    </source>
</evidence>
<evidence type="ECO:0000313" key="9">
    <source>
        <dbReference type="Proteomes" id="UP001168883"/>
    </source>
</evidence>
<reference evidence="8" key="1">
    <citation type="submission" date="2023-07" db="EMBL/GenBank/DDBJ databases">
        <authorList>
            <person name="Aktuganov G."/>
            <person name="Boyko T."/>
            <person name="Delegan Y."/>
            <person name="Galimzianova N."/>
            <person name="Gilvanova E."/>
            <person name="Korobov V."/>
            <person name="Kuzmina L."/>
            <person name="Melentiev A."/>
            <person name="Milman P."/>
            <person name="Ryabova A."/>
            <person name="Stupak E."/>
            <person name="Yasakov T."/>
            <person name="Zharikova N."/>
            <person name="Zhurenko E."/>
        </authorList>
    </citation>
    <scope>NUCLEOTIDE SEQUENCE</scope>
    <source>
        <strain evidence="8">IB-739</strain>
    </source>
</reference>
<dbReference type="PANTHER" id="PTHR48111:SF1">
    <property type="entry name" value="TWO-COMPONENT RESPONSE REGULATOR ORR33"/>
    <property type="match status" value="1"/>
</dbReference>
<keyword evidence="3" id="KW-0805">Transcription regulation</keyword>
<name>A0ABT8V2J9_9BACL</name>
<sequence length="310" mass="35577">MRFFIVDDDPAVRLMLAQMIEDEGLGQVVGEAEDGATIDAQSIIMNQVDILFVDFLMPNRDGIETVRAMLPVFLGKIIMLSEVGSKEIVSRTYSLGIEYYVLKPINRLELVAIVKKVMESMLLEASIQTIRQWIDDLSPYHISENETQQSGETSILTCGHYLLSELGIMGESGTRDLLDMLEYLFEWESDRMLKDEFPALKDVFWQIALKKLGDRSVHSALIQKEINAAEQRVRRAISHALSHLASLGIADYTNPKFENYAMKFFDFIEVRKRMIELEEDRRSNVTYKINTKKFVQVLYLEAKQMMATLN</sequence>
<accession>A0ABT8V2J9</accession>
<feature type="modified residue" description="4-aspartylphosphate" evidence="6">
    <location>
        <position position="54"/>
    </location>
</feature>
<dbReference type="PANTHER" id="PTHR48111">
    <property type="entry name" value="REGULATOR OF RPOS"/>
    <property type="match status" value="1"/>
</dbReference>
<evidence type="ECO:0000313" key="8">
    <source>
        <dbReference type="EMBL" id="MDO3675642.1"/>
    </source>
</evidence>
<dbReference type="Gene3D" id="3.40.50.2300">
    <property type="match status" value="1"/>
</dbReference>
<evidence type="ECO:0000256" key="5">
    <source>
        <dbReference type="ARBA" id="ARBA00023163"/>
    </source>
</evidence>
<gene>
    <name evidence="8" type="ORF">Q3C12_01410</name>
</gene>
<dbReference type="EMBL" id="JAUMKJ010000001">
    <property type="protein sequence ID" value="MDO3675642.1"/>
    <property type="molecule type" value="Genomic_DNA"/>
</dbReference>
<evidence type="ECO:0000256" key="2">
    <source>
        <dbReference type="ARBA" id="ARBA00023012"/>
    </source>
</evidence>
<evidence type="ECO:0000256" key="6">
    <source>
        <dbReference type="PROSITE-ProRule" id="PRU00169"/>
    </source>
</evidence>
<dbReference type="InterPro" id="IPR011006">
    <property type="entry name" value="CheY-like_superfamily"/>
</dbReference>
<keyword evidence="5" id="KW-0804">Transcription</keyword>
<evidence type="ECO:0000256" key="1">
    <source>
        <dbReference type="ARBA" id="ARBA00022553"/>
    </source>
</evidence>
<proteinExistence type="predicted"/>
<protein>
    <submittedName>
        <fullName evidence="8">Response regulator</fullName>
    </submittedName>
</protein>
<keyword evidence="2" id="KW-0902">Two-component regulatory system</keyword>
<dbReference type="InterPro" id="IPR001789">
    <property type="entry name" value="Sig_transdc_resp-reg_receiver"/>
</dbReference>
<dbReference type="Pfam" id="PF08664">
    <property type="entry name" value="YcbB"/>
    <property type="match status" value="1"/>
</dbReference>
<dbReference type="Pfam" id="PF00072">
    <property type="entry name" value="Response_reg"/>
    <property type="match status" value="1"/>
</dbReference>
<dbReference type="InterPro" id="IPR039420">
    <property type="entry name" value="WalR-like"/>
</dbReference>
<keyword evidence="1 6" id="KW-0597">Phosphoprotein</keyword>
<dbReference type="SUPFAM" id="SSF52172">
    <property type="entry name" value="CheY-like"/>
    <property type="match status" value="1"/>
</dbReference>
<evidence type="ECO:0000259" key="7">
    <source>
        <dbReference type="PROSITE" id="PS50110"/>
    </source>
</evidence>
<dbReference type="SMART" id="SM00448">
    <property type="entry name" value="REC"/>
    <property type="match status" value="1"/>
</dbReference>
<feature type="domain" description="Response regulatory" evidence="7">
    <location>
        <begin position="2"/>
        <end position="118"/>
    </location>
</feature>
<keyword evidence="9" id="KW-1185">Reference proteome</keyword>